<proteinExistence type="predicted"/>
<dbReference type="Proteomes" id="UP000663879">
    <property type="component" value="Unassembled WGS sequence"/>
</dbReference>
<evidence type="ECO:0000313" key="1">
    <source>
        <dbReference type="EMBL" id="CAF0812028.1"/>
    </source>
</evidence>
<sequence>MLMEFFSEDELIGEVNVRGVSMAGGVPKRSLDTKRIDIIRKFCLDQEEAGIDKENLWRQCVTAMNKKISAINQNFKI</sequence>
<dbReference type="EMBL" id="CAJNOC010000871">
    <property type="protein sequence ID" value="CAF0812028.1"/>
    <property type="molecule type" value="Genomic_DNA"/>
</dbReference>
<evidence type="ECO:0008006" key="3">
    <source>
        <dbReference type="Google" id="ProtNLM"/>
    </source>
</evidence>
<dbReference type="AlphaFoldDB" id="A0A813TN04"/>
<name>A0A813TN04_9BILA</name>
<accession>A0A813TN04</accession>
<evidence type="ECO:0000313" key="2">
    <source>
        <dbReference type="Proteomes" id="UP000663879"/>
    </source>
</evidence>
<keyword evidence="2" id="KW-1185">Reference proteome</keyword>
<organism evidence="1 2">
    <name type="scientific">Brachionus calyciflorus</name>
    <dbReference type="NCBI Taxonomy" id="104777"/>
    <lineage>
        <taxon>Eukaryota</taxon>
        <taxon>Metazoa</taxon>
        <taxon>Spiralia</taxon>
        <taxon>Gnathifera</taxon>
        <taxon>Rotifera</taxon>
        <taxon>Eurotatoria</taxon>
        <taxon>Monogononta</taxon>
        <taxon>Pseudotrocha</taxon>
        <taxon>Ploima</taxon>
        <taxon>Brachionidae</taxon>
        <taxon>Brachionus</taxon>
    </lineage>
</organism>
<protein>
    <recommendedName>
        <fullName evidence="3">BEN domain-containing protein</fullName>
    </recommendedName>
</protein>
<comment type="caution">
    <text evidence="1">The sequence shown here is derived from an EMBL/GenBank/DDBJ whole genome shotgun (WGS) entry which is preliminary data.</text>
</comment>
<reference evidence="1" key="1">
    <citation type="submission" date="2021-02" db="EMBL/GenBank/DDBJ databases">
        <authorList>
            <person name="Nowell W R."/>
        </authorList>
    </citation>
    <scope>NUCLEOTIDE SEQUENCE</scope>
    <source>
        <strain evidence="1">Ploen Becks lab</strain>
    </source>
</reference>
<gene>
    <name evidence="1" type="ORF">OXX778_LOCUS7025</name>
</gene>